<keyword evidence="10" id="KW-1185">Reference proteome</keyword>
<comment type="similarity">
    <text evidence="2">Belongs to the apolipoprotein O/MICOS complex subunit Mic27 family.</text>
</comment>
<evidence type="ECO:0000256" key="5">
    <source>
        <dbReference type="ARBA" id="ARBA00023128"/>
    </source>
</evidence>
<dbReference type="GO" id="GO:0061617">
    <property type="term" value="C:MICOS complex"/>
    <property type="evidence" value="ECO:0007669"/>
    <property type="project" value="UniProtKB-UniRule"/>
</dbReference>
<comment type="subunit">
    <text evidence="7">Component of the mitochondrial contact site and cristae organizing system (MICOS) complex.</text>
</comment>
<evidence type="ECO:0000256" key="2">
    <source>
        <dbReference type="ARBA" id="ARBA00010904"/>
    </source>
</evidence>
<evidence type="ECO:0000313" key="9">
    <source>
        <dbReference type="EMBL" id="ELK36574.1"/>
    </source>
</evidence>
<evidence type="ECO:0000256" key="7">
    <source>
        <dbReference type="RuleBase" id="RU363021"/>
    </source>
</evidence>
<sequence>MSEKEFRIRVLECMDRMEEIVSVSQKFLHRHSQDVPDEFIYFRPIHAETREEAKRQKQQKSTIVSHQHTREEHSRPRTPINLWLDSPENAKSLGNDDFEVARSMYPFRERPIIRRSWEELLEAPLNNEGLHILQTIPAEQREIGYLQLPPKEENQATTSLRSHHLHVLPGPFPLLPQCTKLQRQHSHISPRYGDVRSQKLIAPMLKVNPEEKHFLPSDHALFTRENTKKKENIKETWQNAILSASGGHSINPSIANSTSMRGKLGIPGGNGRHLRDNIRVPIDNVIIPMANVGVSMDNSAIPLNNFGVPRGNLEVPRGLGGVPRERDRELETSMGEKHRSAASCTLSTEDVSATKMRKLTIMPAGLIFASISVHAAKEEESKKQLMKPEQLPIYASPPLQSKYVEEQPGNLQMGFASIRTTTGRYIGWCKGVYVFVKNGIMDTVQFGKDAYVYLKDPPRDFLPKIGVITVSGLAGLVSARKGSRFKKIAYPLGLATLGATVCYPVQSVIIAKVTGKKAYATSQKMYEAVKSLWTKDNKKESLPEPKEKIKLENSAEIEIPAKTAHDPKHSVGLPTELRSEMKTKSEFTSGATQFMPDPKLMDHGQSHPEDVDMYSTRS</sequence>
<dbReference type="AlphaFoldDB" id="L5MD97"/>
<dbReference type="EMBL" id="KB101487">
    <property type="protein sequence ID" value="ELK36574.1"/>
    <property type="molecule type" value="Genomic_DNA"/>
</dbReference>
<organism evidence="9 10">
    <name type="scientific">Myotis davidii</name>
    <name type="common">David's myotis</name>
    <dbReference type="NCBI Taxonomy" id="225400"/>
    <lineage>
        <taxon>Eukaryota</taxon>
        <taxon>Metazoa</taxon>
        <taxon>Chordata</taxon>
        <taxon>Craniata</taxon>
        <taxon>Vertebrata</taxon>
        <taxon>Euteleostomi</taxon>
        <taxon>Mammalia</taxon>
        <taxon>Eutheria</taxon>
        <taxon>Laurasiatheria</taxon>
        <taxon>Chiroptera</taxon>
        <taxon>Yangochiroptera</taxon>
        <taxon>Vespertilionidae</taxon>
        <taxon>Myotis</taxon>
    </lineage>
</organism>
<keyword evidence="4" id="KW-1133">Transmembrane helix</keyword>
<evidence type="ECO:0000256" key="3">
    <source>
        <dbReference type="ARBA" id="ARBA00022692"/>
    </source>
</evidence>
<evidence type="ECO:0000256" key="8">
    <source>
        <dbReference type="SAM" id="MobiDB-lite"/>
    </source>
</evidence>
<dbReference type="PANTHER" id="PTHR14564">
    <property type="entry name" value="MICOS COMPLEX SUBUNIT MIC26 / MIC27 FAMILY MEMBER"/>
    <property type="match status" value="1"/>
</dbReference>
<evidence type="ECO:0000256" key="6">
    <source>
        <dbReference type="ARBA" id="ARBA00023136"/>
    </source>
</evidence>
<dbReference type="Pfam" id="PF09769">
    <property type="entry name" value="ApoO"/>
    <property type="match status" value="1"/>
</dbReference>
<feature type="compositionally biased region" description="Basic and acidic residues" evidence="8">
    <location>
        <begin position="599"/>
        <end position="610"/>
    </location>
</feature>
<comment type="function">
    <text evidence="7">Component of the MICOS complex, a large protein complex of the mitochondrial inner membrane that plays crucial roles in the maintenance of crista junctions, inner membrane architecture, and formation of contact sites to the outer membrane.</text>
</comment>
<keyword evidence="5 7" id="KW-0496">Mitochondrion</keyword>
<dbReference type="eggNOG" id="KOG4798">
    <property type="taxonomic scope" value="Eukaryota"/>
</dbReference>
<keyword evidence="9" id="KW-0449">Lipoprotein</keyword>
<dbReference type="InterPro" id="IPR033182">
    <property type="entry name" value="MIC26/MIC27_animal"/>
</dbReference>
<dbReference type="InterPro" id="IPR019166">
    <property type="entry name" value="MIC26/MIC27"/>
</dbReference>
<keyword evidence="6" id="KW-0472">Membrane</keyword>
<dbReference type="Proteomes" id="UP000010556">
    <property type="component" value="Unassembled WGS sequence"/>
</dbReference>
<reference evidence="10" key="1">
    <citation type="journal article" date="2013" name="Science">
        <title>Comparative analysis of bat genomes provides insight into the evolution of flight and immunity.</title>
        <authorList>
            <person name="Zhang G."/>
            <person name="Cowled C."/>
            <person name="Shi Z."/>
            <person name="Huang Z."/>
            <person name="Bishop-Lilly K.A."/>
            <person name="Fang X."/>
            <person name="Wynne J.W."/>
            <person name="Xiong Z."/>
            <person name="Baker M.L."/>
            <person name="Zhao W."/>
            <person name="Tachedjian M."/>
            <person name="Zhu Y."/>
            <person name="Zhou P."/>
            <person name="Jiang X."/>
            <person name="Ng J."/>
            <person name="Yang L."/>
            <person name="Wu L."/>
            <person name="Xiao J."/>
            <person name="Feng Y."/>
            <person name="Chen Y."/>
            <person name="Sun X."/>
            <person name="Zhang Y."/>
            <person name="Marsh G.A."/>
            <person name="Crameri G."/>
            <person name="Broder C.C."/>
            <person name="Frey K.G."/>
            <person name="Wang L.F."/>
            <person name="Wang J."/>
        </authorList>
    </citation>
    <scope>NUCLEOTIDE SEQUENCE [LARGE SCALE GENOMIC DNA]</scope>
</reference>
<proteinExistence type="inferred from homology"/>
<keyword evidence="7" id="KW-0999">Mitochondrion inner membrane</keyword>
<feature type="region of interest" description="Disordered" evidence="8">
    <location>
        <begin position="50"/>
        <end position="86"/>
    </location>
</feature>
<evidence type="ECO:0000256" key="1">
    <source>
        <dbReference type="ARBA" id="ARBA00004325"/>
    </source>
</evidence>
<accession>L5MD97</accession>
<dbReference type="GO" id="GO:0042407">
    <property type="term" value="P:cristae formation"/>
    <property type="evidence" value="ECO:0007669"/>
    <property type="project" value="InterPro"/>
</dbReference>
<evidence type="ECO:0000313" key="10">
    <source>
        <dbReference type="Proteomes" id="UP000010556"/>
    </source>
</evidence>
<gene>
    <name evidence="9" type="ORF">MDA_GLEAN10005885</name>
</gene>
<name>L5MD97_MYODS</name>
<comment type="subcellular location">
    <subcellularLocation>
        <location evidence="7">Mitochondrion inner membrane</location>
    </subcellularLocation>
    <subcellularLocation>
        <location evidence="1">Mitochondrion membrane</location>
    </subcellularLocation>
</comment>
<feature type="region of interest" description="Disordered" evidence="8">
    <location>
        <begin position="560"/>
        <end position="618"/>
    </location>
</feature>
<keyword evidence="3" id="KW-0812">Transmembrane</keyword>
<evidence type="ECO:0000256" key="4">
    <source>
        <dbReference type="ARBA" id="ARBA00022989"/>
    </source>
</evidence>
<protein>
    <recommendedName>
        <fullName evidence="7">MICOS complex subunit</fullName>
    </recommendedName>
</protein>